<accession>A0ABV6LY47</accession>
<name>A0ABV6LY47_9ACTN</name>
<dbReference type="GO" id="GO:0016787">
    <property type="term" value="F:hydrolase activity"/>
    <property type="evidence" value="ECO:0007669"/>
    <property type="project" value="UniProtKB-KW"/>
</dbReference>
<evidence type="ECO:0000259" key="1">
    <source>
        <dbReference type="Pfam" id="PF08530"/>
    </source>
</evidence>
<evidence type="ECO:0000313" key="2">
    <source>
        <dbReference type="EMBL" id="MFC0527254.1"/>
    </source>
</evidence>
<proteinExistence type="predicted"/>
<dbReference type="EMBL" id="JBHLUH010000007">
    <property type="protein sequence ID" value="MFC0527254.1"/>
    <property type="molecule type" value="Genomic_DNA"/>
</dbReference>
<dbReference type="Proteomes" id="UP001589867">
    <property type="component" value="Unassembled WGS sequence"/>
</dbReference>
<dbReference type="SUPFAM" id="SSF49785">
    <property type="entry name" value="Galactose-binding domain-like"/>
    <property type="match status" value="1"/>
</dbReference>
<organism evidence="2 3">
    <name type="scientific">Phytohabitans kaempferiae</name>
    <dbReference type="NCBI Taxonomy" id="1620943"/>
    <lineage>
        <taxon>Bacteria</taxon>
        <taxon>Bacillati</taxon>
        <taxon>Actinomycetota</taxon>
        <taxon>Actinomycetes</taxon>
        <taxon>Micromonosporales</taxon>
        <taxon>Micromonosporaceae</taxon>
    </lineage>
</organism>
<dbReference type="InterPro" id="IPR013736">
    <property type="entry name" value="Xaa-Pro_dipept_C"/>
</dbReference>
<comment type="caution">
    <text evidence="2">The sequence shown here is derived from an EMBL/GenBank/DDBJ whole genome shotgun (WGS) entry which is preliminary data.</text>
</comment>
<gene>
    <name evidence="2" type="ORF">ACFFIA_06240</name>
</gene>
<dbReference type="Pfam" id="PF08530">
    <property type="entry name" value="PepX_C"/>
    <property type="match status" value="1"/>
</dbReference>
<sequence>MRGSPRVHLTVTPAAATGTLVAYLYDVDLLGTGRLVTHAPYTWLSGGRQVLDLALPATAWNVPAGHRLALVLDTEDPLYFDANPYGASISVSGPSWVDVPLR</sequence>
<protein>
    <submittedName>
        <fullName evidence="2">CocE/NonD family hydrolase C-terminal non-catalytic domain-containing protein</fullName>
    </submittedName>
</protein>
<dbReference type="InterPro" id="IPR008979">
    <property type="entry name" value="Galactose-bd-like_sf"/>
</dbReference>
<dbReference type="RefSeq" id="WP_377246797.1">
    <property type="nucleotide sequence ID" value="NZ_JBHLUH010000007.1"/>
</dbReference>
<evidence type="ECO:0000313" key="3">
    <source>
        <dbReference type="Proteomes" id="UP001589867"/>
    </source>
</evidence>
<keyword evidence="3" id="KW-1185">Reference proteome</keyword>
<reference evidence="2 3" key="1">
    <citation type="submission" date="2024-09" db="EMBL/GenBank/DDBJ databases">
        <authorList>
            <person name="Sun Q."/>
            <person name="Mori K."/>
        </authorList>
    </citation>
    <scope>NUCLEOTIDE SEQUENCE [LARGE SCALE GENOMIC DNA]</scope>
    <source>
        <strain evidence="2 3">TBRC 3947</strain>
    </source>
</reference>
<keyword evidence="2" id="KW-0378">Hydrolase</keyword>
<feature type="domain" description="Xaa-Pro dipeptidyl-peptidase C-terminal" evidence="1">
    <location>
        <begin position="2"/>
        <end position="92"/>
    </location>
</feature>
<dbReference type="Gene3D" id="2.60.120.260">
    <property type="entry name" value="Galactose-binding domain-like"/>
    <property type="match status" value="1"/>
</dbReference>